<dbReference type="Proteomes" id="UP000031972">
    <property type="component" value="Unassembled WGS sequence"/>
</dbReference>
<keyword evidence="2" id="KW-1185">Reference proteome</keyword>
<dbReference type="AlphaFoldDB" id="A0A0C2VSW9"/>
<name>A0A0C2VSW9_9BACL</name>
<dbReference type="EMBL" id="JXRR01000015">
    <property type="protein sequence ID" value="KIL47088.1"/>
    <property type="molecule type" value="Genomic_DNA"/>
</dbReference>
<sequence length="57" mass="6877">MWFPRFPKKKFSDLESYYESNITLLIQKSKEDLQKNIICSSALLSLYFSEEYFSKKI</sequence>
<organism evidence="1 2">
    <name type="scientific">Jeotgalibacillus campisalis</name>
    <dbReference type="NCBI Taxonomy" id="220754"/>
    <lineage>
        <taxon>Bacteria</taxon>
        <taxon>Bacillati</taxon>
        <taxon>Bacillota</taxon>
        <taxon>Bacilli</taxon>
        <taxon>Bacillales</taxon>
        <taxon>Caryophanaceae</taxon>
        <taxon>Jeotgalibacillus</taxon>
    </lineage>
</organism>
<evidence type="ECO:0000313" key="1">
    <source>
        <dbReference type="EMBL" id="KIL47088.1"/>
    </source>
</evidence>
<evidence type="ECO:0000313" key="2">
    <source>
        <dbReference type="Proteomes" id="UP000031972"/>
    </source>
</evidence>
<protein>
    <submittedName>
        <fullName evidence="1">Uncharacterized protein</fullName>
    </submittedName>
</protein>
<dbReference type="PATRIC" id="fig|220754.4.peg.2426"/>
<gene>
    <name evidence="1" type="ORF">KR50_24100</name>
</gene>
<proteinExistence type="predicted"/>
<reference evidence="1 2" key="1">
    <citation type="submission" date="2015-01" db="EMBL/GenBank/DDBJ databases">
        <title>Jeotgalibacillus campisalis genome sequencing.</title>
        <authorList>
            <person name="Goh K.M."/>
            <person name="Chan K.-G."/>
            <person name="Yaakop A.S."/>
            <person name="Ee R."/>
            <person name="Gan H.M."/>
            <person name="Chan C.S."/>
        </authorList>
    </citation>
    <scope>NUCLEOTIDE SEQUENCE [LARGE SCALE GENOMIC DNA]</scope>
    <source>
        <strain evidence="1 2">SF-57</strain>
    </source>
</reference>
<comment type="caution">
    <text evidence="1">The sequence shown here is derived from an EMBL/GenBank/DDBJ whole genome shotgun (WGS) entry which is preliminary data.</text>
</comment>
<accession>A0A0C2VSW9</accession>